<dbReference type="SUPFAM" id="SSF81383">
    <property type="entry name" value="F-box domain"/>
    <property type="match status" value="1"/>
</dbReference>
<dbReference type="InterPro" id="IPR001810">
    <property type="entry name" value="F-box_dom"/>
</dbReference>
<dbReference type="PROSITE" id="PS50181">
    <property type="entry name" value="FBOX"/>
    <property type="match status" value="1"/>
</dbReference>
<accession>A0ABR1X2N0</accession>
<dbReference type="GeneID" id="92042019"/>
<name>A0ABR1X2N0_9PEZI</name>
<comment type="caution">
    <text evidence="2">The sequence shown here is derived from an EMBL/GenBank/DDBJ whole genome shotgun (WGS) entry which is preliminary data.</text>
</comment>
<dbReference type="Proteomes" id="UP001433268">
    <property type="component" value="Unassembled WGS sequence"/>
</dbReference>
<gene>
    <name evidence="2" type="ORF">PG997_004644</name>
</gene>
<evidence type="ECO:0000259" key="1">
    <source>
        <dbReference type="PROSITE" id="PS50181"/>
    </source>
</evidence>
<dbReference type="Pfam" id="PF00646">
    <property type="entry name" value="F-box"/>
    <property type="match status" value="1"/>
</dbReference>
<evidence type="ECO:0000313" key="2">
    <source>
        <dbReference type="EMBL" id="KAK8089683.1"/>
    </source>
</evidence>
<proteinExistence type="predicted"/>
<dbReference type="RefSeq" id="XP_066672577.1">
    <property type="nucleotide sequence ID" value="XM_066808959.1"/>
</dbReference>
<evidence type="ECO:0000313" key="3">
    <source>
        <dbReference type="Proteomes" id="UP001433268"/>
    </source>
</evidence>
<feature type="domain" description="F-box" evidence="1">
    <location>
        <begin position="25"/>
        <end position="71"/>
    </location>
</feature>
<reference evidence="2 3" key="1">
    <citation type="submission" date="2023-01" db="EMBL/GenBank/DDBJ databases">
        <title>Analysis of 21 Apiospora genomes using comparative genomics revels a genus with tremendous synthesis potential of carbohydrate active enzymes and secondary metabolites.</title>
        <authorList>
            <person name="Sorensen T."/>
        </authorList>
    </citation>
    <scope>NUCLEOTIDE SEQUENCE [LARGE SCALE GENOMIC DNA]</scope>
    <source>
        <strain evidence="2 3">CBS 114990</strain>
    </source>
</reference>
<organism evidence="2 3">
    <name type="scientific">Apiospora hydei</name>
    <dbReference type="NCBI Taxonomy" id="1337664"/>
    <lineage>
        <taxon>Eukaryota</taxon>
        <taxon>Fungi</taxon>
        <taxon>Dikarya</taxon>
        <taxon>Ascomycota</taxon>
        <taxon>Pezizomycotina</taxon>
        <taxon>Sordariomycetes</taxon>
        <taxon>Xylariomycetidae</taxon>
        <taxon>Amphisphaeriales</taxon>
        <taxon>Apiosporaceae</taxon>
        <taxon>Apiospora</taxon>
    </lineage>
</organism>
<dbReference type="EMBL" id="JAQQWN010000004">
    <property type="protein sequence ID" value="KAK8089683.1"/>
    <property type="molecule type" value="Genomic_DNA"/>
</dbReference>
<protein>
    <recommendedName>
        <fullName evidence="1">F-box domain-containing protein</fullName>
    </recommendedName>
</protein>
<sequence>MKRLATSGADASSSRSSALMVWPPSSGLKKLPYELMANIAMGLTIEEVFDLSLCCRHFQYLITENSFCKVIVCEKAPCSLEAQQAVRDGRYARALRRLVKRRRAIAEARPYIVAMVGLADSYLYSSGKLCYVYEDETQRWLRFLDLHNPSGRETVVDIPRLTTEAVPQSKNCHEYTFHVIHSAEGITSCLFSFALPDPESWLLILNTETQELVGAILLESTVRLFVRNSKSYLYYGTHSEYGPDGFRKWVLRVFDLTERHLSRRKIHLANVVGYEIDSTIMKQRDSWRRQHDEGPIDDRWGFMKLEKDETTGQVRIVESRKEWLTGQFGNRRSYYTTNVVFRDECEGSAEEEVENNIENNLPDDPLTRLLESSSNPNYMRPTLRRHAVSTLGMMSFRQCRQARAPRRLGGNGEEEKMYNRVIMWPEEPENPCSDPALERISRIMNPKDHQGNIEAVNDERSIIYATGGAGNSLKVLVWMSFDPAAKLPSTWSGGLSLVALSEAHANSGGSANECAGMREAAYGQALFASGYHGKAIRSQDYIRTCGSSSRGNPPGAVDMCSLRAGAPSEASLPDTFYCTEEPRVWARIEGAMYPYLIGQYVV</sequence>
<dbReference type="InterPro" id="IPR036047">
    <property type="entry name" value="F-box-like_dom_sf"/>
</dbReference>
<keyword evidence="3" id="KW-1185">Reference proteome</keyword>